<dbReference type="RefSeq" id="WP_067680831.1">
    <property type="nucleotide sequence ID" value="NZ_CP016591.1"/>
</dbReference>
<evidence type="ECO:0000313" key="3">
    <source>
        <dbReference type="EMBL" id="ANY21077.1"/>
    </source>
</evidence>
<sequence length="181" mass="19689">MRAVLAFAALAAAAPLAADDDRQVATAMVRATFVVRDIDRSVAFYRDVFGYTVRYDGKIGSTPENRVLLALRPGEDARFVILDGERTFSGRDHSTVGIGLLAFPDDRKPRLKQPRGNQFAYGQAMLALMTSDIAAVIERLRERGAPILAGPVHGHGGSETEIVTSDPDGTRIHVVEQRESL</sequence>
<dbReference type="OrthoDB" id="108351at2"/>
<dbReference type="EC" id="4.4.1.5" evidence="3"/>
<dbReference type="Proteomes" id="UP000092932">
    <property type="component" value="Chromosome"/>
</dbReference>
<organism evidence="3 4">
    <name type="scientific">Tsuneonella dongtanensis</name>
    <dbReference type="NCBI Taxonomy" id="692370"/>
    <lineage>
        <taxon>Bacteria</taxon>
        <taxon>Pseudomonadati</taxon>
        <taxon>Pseudomonadota</taxon>
        <taxon>Alphaproteobacteria</taxon>
        <taxon>Sphingomonadales</taxon>
        <taxon>Erythrobacteraceae</taxon>
        <taxon>Tsuneonella</taxon>
    </lineage>
</organism>
<dbReference type="KEGG" id="ado:A6F68_02583"/>
<gene>
    <name evidence="3" type="primary">gloA_2</name>
    <name evidence="3" type="ORF">A6F68_02583</name>
</gene>
<name>A0A1B2AFZ6_9SPHN</name>
<feature type="domain" description="VOC" evidence="2">
    <location>
        <begin position="27"/>
        <end position="177"/>
    </location>
</feature>
<dbReference type="CDD" id="cd06587">
    <property type="entry name" value="VOC"/>
    <property type="match status" value="1"/>
</dbReference>
<feature type="chain" id="PRO_5008534229" evidence="1">
    <location>
        <begin position="18"/>
        <end position="181"/>
    </location>
</feature>
<feature type="signal peptide" evidence="1">
    <location>
        <begin position="1"/>
        <end position="17"/>
    </location>
</feature>
<keyword evidence="3" id="KW-0456">Lyase</keyword>
<keyword evidence="1" id="KW-0732">Signal</keyword>
<dbReference type="STRING" id="692370.A6F68_02583"/>
<evidence type="ECO:0000313" key="4">
    <source>
        <dbReference type="Proteomes" id="UP000092932"/>
    </source>
</evidence>
<protein>
    <submittedName>
        <fullName evidence="3">Lactoylglutathione lyase</fullName>
        <ecNumber evidence="3">4.4.1.5</ecNumber>
    </submittedName>
</protein>
<dbReference type="InterPro" id="IPR037523">
    <property type="entry name" value="VOC_core"/>
</dbReference>
<dbReference type="InterPro" id="IPR004360">
    <property type="entry name" value="Glyas_Fos-R_dOase_dom"/>
</dbReference>
<dbReference type="Pfam" id="PF00903">
    <property type="entry name" value="Glyoxalase"/>
    <property type="match status" value="1"/>
</dbReference>
<dbReference type="PROSITE" id="PS51819">
    <property type="entry name" value="VOC"/>
    <property type="match status" value="1"/>
</dbReference>
<accession>A0A1B2AFZ6</accession>
<dbReference type="SUPFAM" id="SSF54593">
    <property type="entry name" value="Glyoxalase/Bleomycin resistance protein/Dihydroxybiphenyl dioxygenase"/>
    <property type="match status" value="1"/>
</dbReference>
<dbReference type="Gene3D" id="3.10.180.10">
    <property type="entry name" value="2,3-Dihydroxybiphenyl 1,2-Dioxygenase, domain 1"/>
    <property type="match status" value="1"/>
</dbReference>
<keyword evidence="4" id="KW-1185">Reference proteome</keyword>
<reference evidence="3 4" key="1">
    <citation type="submission" date="2016-07" db="EMBL/GenBank/DDBJ databases">
        <title>Complete genome sequence of Altererythrobacter dongtanensis KCTC 22672, a type strain with esterase isolated from tidal flat.</title>
        <authorList>
            <person name="Cheng H."/>
            <person name="Wu Y.-H."/>
            <person name="Zhou P."/>
            <person name="Huo Y.-Y."/>
            <person name="Wang C.-S."/>
            <person name="Xu X.-W."/>
        </authorList>
    </citation>
    <scope>NUCLEOTIDE SEQUENCE [LARGE SCALE GENOMIC DNA]</scope>
    <source>
        <strain evidence="3 4">KCTC 22672</strain>
    </source>
</reference>
<dbReference type="InterPro" id="IPR029068">
    <property type="entry name" value="Glyas_Bleomycin-R_OHBP_Dase"/>
</dbReference>
<dbReference type="AlphaFoldDB" id="A0A1B2AFZ6"/>
<evidence type="ECO:0000259" key="2">
    <source>
        <dbReference type="PROSITE" id="PS51819"/>
    </source>
</evidence>
<dbReference type="EMBL" id="CP016591">
    <property type="protein sequence ID" value="ANY21077.1"/>
    <property type="molecule type" value="Genomic_DNA"/>
</dbReference>
<proteinExistence type="predicted"/>
<dbReference type="GO" id="GO:0004462">
    <property type="term" value="F:lactoylglutathione lyase activity"/>
    <property type="evidence" value="ECO:0007669"/>
    <property type="project" value="UniProtKB-EC"/>
</dbReference>
<evidence type="ECO:0000256" key="1">
    <source>
        <dbReference type="SAM" id="SignalP"/>
    </source>
</evidence>